<organism evidence="2 3">
    <name type="scientific">Pseudonocardia broussonetiae</name>
    <dbReference type="NCBI Taxonomy" id="2736640"/>
    <lineage>
        <taxon>Bacteria</taxon>
        <taxon>Bacillati</taxon>
        <taxon>Actinomycetota</taxon>
        <taxon>Actinomycetes</taxon>
        <taxon>Pseudonocardiales</taxon>
        <taxon>Pseudonocardiaceae</taxon>
        <taxon>Pseudonocardia</taxon>
    </lineage>
</organism>
<dbReference type="EMBL" id="CP053567">
    <property type="protein sequence ID" value="QJY51259.1"/>
    <property type="molecule type" value="Genomic_DNA"/>
</dbReference>
<dbReference type="Gene3D" id="1.20.1270.210">
    <property type="match status" value="1"/>
</dbReference>
<keyword evidence="3" id="KW-1185">Reference proteome</keyword>
<proteinExistence type="predicted"/>
<geneLocation type="plasmid" evidence="2 3">
    <name>unnamed3</name>
</geneLocation>
<dbReference type="Gene3D" id="3.40.140.120">
    <property type="match status" value="1"/>
</dbReference>
<name>A0A6M6JXH0_9PSEU</name>
<keyword evidence="2" id="KW-0614">Plasmid</keyword>
<evidence type="ECO:0000313" key="2">
    <source>
        <dbReference type="EMBL" id="QJY51259.1"/>
    </source>
</evidence>
<evidence type="ECO:0000313" key="3">
    <source>
        <dbReference type="Proteomes" id="UP000505377"/>
    </source>
</evidence>
<protein>
    <submittedName>
        <fullName evidence="2">Phage portal protein</fullName>
    </submittedName>
</protein>
<dbReference type="AlphaFoldDB" id="A0A6M6JXH0"/>
<dbReference type="InterPro" id="IPR006944">
    <property type="entry name" value="Phage/GTA_portal"/>
</dbReference>
<gene>
    <name evidence="2" type="ORF">HOP40_35165</name>
</gene>
<feature type="compositionally biased region" description="Pro residues" evidence="1">
    <location>
        <begin position="389"/>
        <end position="399"/>
    </location>
</feature>
<dbReference type="RefSeq" id="WP_172170213.1">
    <property type="nucleotide sequence ID" value="NZ_CP053567.1"/>
</dbReference>
<dbReference type="Gene3D" id="3.30.1120.70">
    <property type="match status" value="1"/>
</dbReference>
<dbReference type="KEGG" id="pbro:HOP40_35165"/>
<sequence length="410" mass="44607">MGLAELFNRDTQYVATDTDTGRTQTFTVLDNLAPDWSTGEYSGGMALPGGWRCSLLLSDLLGGVPWHAYRTRTGSEVQQRLTPTPPFLEQPSPPDPRVVTFSSMALDLIWHGNAIALISSRSREGWPTSYLPVKAEDVQVKRIGAYDGAPLPIGTIAYLIGGRWYPSTEVVHVKGPCRPGALRGMGVLEQHLSGTLALATEQGRQARSLGTSAVPSGVLTVEDTVEEPLDQEEADVVKAGWLRSQRDRTVAVLNARTKFEPLAWDPTETQLLDARKFSLHETALLFGLDPSWLGVAGDSMTYSNIEQQAVNLVKFSLHGHLQRFEQTFTLHMPRGTEAKANLDAILRADTLTRYQAHALAIGRWLTDDEIRALENRPPLTPAQRKAAAPAPPAPPPAAPGLPTADAEEAS</sequence>
<dbReference type="Proteomes" id="UP000505377">
    <property type="component" value="Plasmid unnamed3"/>
</dbReference>
<accession>A0A6M6JXH0</accession>
<dbReference type="Pfam" id="PF04860">
    <property type="entry name" value="Phage_portal"/>
    <property type="match status" value="1"/>
</dbReference>
<reference evidence="2 3" key="1">
    <citation type="submission" date="2020-05" db="EMBL/GenBank/DDBJ databases">
        <authorList>
            <person name="Mo P."/>
        </authorList>
    </citation>
    <scope>NUCLEOTIDE SEQUENCE [LARGE SCALE GENOMIC DNA]</scope>
    <source>
        <strain evidence="2 3">Gen01</strain>
        <plasmid evidence="2 3">unnamed3</plasmid>
    </source>
</reference>
<evidence type="ECO:0000256" key="1">
    <source>
        <dbReference type="SAM" id="MobiDB-lite"/>
    </source>
</evidence>
<feature type="region of interest" description="Disordered" evidence="1">
    <location>
        <begin position="375"/>
        <end position="410"/>
    </location>
</feature>